<accession>A0A0K2VUU7</accession>
<feature type="compositionally biased region" description="Basic and acidic residues" evidence="1">
    <location>
        <begin position="94"/>
        <end position="117"/>
    </location>
</feature>
<dbReference type="AlphaFoldDB" id="A0A0K2VUU7"/>
<protein>
    <submittedName>
        <fullName evidence="2">Uncharacterized protein</fullName>
    </submittedName>
</protein>
<feature type="region of interest" description="Disordered" evidence="1">
    <location>
        <begin position="82"/>
        <end position="127"/>
    </location>
</feature>
<evidence type="ECO:0000256" key="1">
    <source>
        <dbReference type="SAM" id="MobiDB-lite"/>
    </source>
</evidence>
<name>A0A0K2VUU7_MESPL</name>
<dbReference type="EMBL" id="CCND01000011">
    <property type="protein sequence ID" value="CDX54595.1"/>
    <property type="molecule type" value="Genomic_DNA"/>
</dbReference>
<dbReference type="Proteomes" id="UP000182888">
    <property type="component" value="Unassembled WGS sequence"/>
</dbReference>
<sequence>MVETIQRARGSSSAARRAGLLAFGGGVQPAQLLAFVWQPAKLTAQSITAKAVRFIVDPRSLSIGIHRVLQLLDAAGGAAAGIGPGVEPAQQTAGKEKRPQRLPCRRERRFEQRRDHPSISVLRSRTA</sequence>
<organism evidence="2 3">
    <name type="scientific">Mesorhizobium plurifarium</name>
    <dbReference type="NCBI Taxonomy" id="69974"/>
    <lineage>
        <taxon>Bacteria</taxon>
        <taxon>Pseudomonadati</taxon>
        <taxon>Pseudomonadota</taxon>
        <taxon>Alphaproteobacteria</taxon>
        <taxon>Hyphomicrobiales</taxon>
        <taxon>Phyllobacteriaceae</taxon>
        <taxon>Mesorhizobium</taxon>
    </lineage>
</organism>
<reference evidence="3" key="1">
    <citation type="submission" date="2014-08" db="EMBL/GenBank/DDBJ databases">
        <authorList>
            <person name="Edwards T."/>
        </authorList>
    </citation>
    <scope>NUCLEOTIDE SEQUENCE [LARGE SCALE GENOMIC DNA]</scope>
</reference>
<gene>
    <name evidence="2" type="ORF">MPL1032_190168</name>
</gene>
<evidence type="ECO:0000313" key="2">
    <source>
        <dbReference type="EMBL" id="CDX54595.1"/>
    </source>
</evidence>
<evidence type="ECO:0000313" key="3">
    <source>
        <dbReference type="Proteomes" id="UP000182888"/>
    </source>
</evidence>
<proteinExistence type="predicted"/>